<name>A0AAD5JV30_9FUNG</name>
<keyword evidence="2" id="KW-1185">Reference proteome</keyword>
<dbReference type="Proteomes" id="UP001209540">
    <property type="component" value="Unassembled WGS sequence"/>
</dbReference>
<sequence>MEASDVCESPNTETYNSRRGWTIHCDFLFRCFGLPFEPDLSPESALHLNEVTIIVFDAISIRMAGLDDKSEEAKGISLLSDGLDMVWRIRTTNPDRRIQLDQATQPTTDTLNDGWG</sequence>
<comment type="caution">
    <text evidence="1">The sequence shown here is derived from an EMBL/GenBank/DDBJ whole genome shotgun (WGS) entry which is preliminary data.</text>
</comment>
<evidence type="ECO:0000313" key="2">
    <source>
        <dbReference type="Proteomes" id="UP001209540"/>
    </source>
</evidence>
<reference evidence="1" key="2">
    <citation type="submission" date="2023-02" db="EMBL/GenBank/DDBJ databases">
        <authorList>
            <consortium name="DOE Joint Genome Institute"/>
            <person name="Mondo S.J."/>
            <person name="Chang Y."/>
            <person name="Wang Y."/>
            <person name="Ahrendt S."/>
            <person name="Andreopoulos W."/>
            <person name="Barry K."/>
            <person name="Beard J."/>
            <person name="Benny G.L."/>
            <person name="Blankenship S."/>
            <person name="Bonito G."/>
            <person name="Cuomo C."/>
            <person name="Desiro A."/>
            <person name="Gervers K.A."/>
            <person name="Hundley H."/>
            <person name="Kuo A."/>
            <person name="LaButti K."/>
            <person name="Lang B.F."/>
            <person name="Lipzen A."/>
            <person name="O'Donnell K."/>
            <person name="Pangilinan J."/>
            <person name="Reynolds N."/>
            <person name="Sandor L."/>
            <person name="Smith M.W."/>
            <person name="Tsang A."/>
            <person name="Grigoriev I.V."/>
            <person name="Stajich J.E."/>
            <person name="Spatafora J.W."/>
        </authorList>
    </citation>
    <scope>NUCLEOTIDE SEQUENCE</scope>
    <source>
        <strain evidence="1">RSA 2281</strain>
    </source>
</reference>
<evidence type="ECO:0000313" key="1">
    <source>
        <dbReference type="EMBL" id="KAI9255702.1"/>
    </source>
</evidence>
<proteinExistence type="predicted"/>
<organism evidence="1 2">
    <name type="scientific">Phascolomyces articulosus</name>
    <dbReference type="NCBI Taxonomy" id="60185"/>
    <lineage>
        <taxon>Eukaryota</taxon>
        <taxon>Fungi</taxon>
        <taxon>Fungi incertae sedis</taxon>
        <taxon>Mucoromycota</taxon>
        <taxon>Mucoromycotina</taxon>
        <taxon>Mucoromycetes</taxon>
        <taxon>Mucorales</taxon>
        <taxon>Lichtheimiaceae</taxon>
        <taxon>Phascolomyces</taxon>
    </lineage>
</organism>
<dbReference type="AlphaFoldDB" id="A0AAD5JV30"/>
<dbReference type="EMBL" id="JAIXMP010000022">
    <property type="protein sequence ID" value="KAI9255702.1"/>
    <property type="molecule type" value="Genomic_DNA"/>
</dbReference>
<reference evidence="1" key="1">
    <citation type="journal article" date="2022" name="IScience">
        <title>Evolution of zygomycete secretomes and the origins of terrestrial fungal ecologies.</title>
        <authorList>
            <person name="Chang Y."/>
            <person name="Wang Y."/>
            <person name="Mondo S."/>
            <person name="Ahrendt S."/>
            <person name="Andreopoulos W."/>
            <person name="Barry K."/>
            <person name="Beard J."/>
            <person name="Benny G.L."/>
            <person name="Blankenship S."/>
            <person name="Bonito G."/>
            <person name="Cuomo C."/>
            <person name="Desiro A."/>
            <person name="Gervers K.A."/>
            <person name="Hundley H."/>
            <person name="Kuo A."/>
            <person name="LaButti K."/>
            <person name="Lang B.F."/>
            <person name="Lipzen A."/>
            <person name="O'Donnell K."/>
            <person name="Pangilinan J."/>
            <person name="Reynolds N."/>
            <person name="Sandor L."/>
            <person name="Smith M.E."/>
            <person name="Tsang A."/>
            <person name="Grigoriev I.V."/>
            <person name="Stajich J.E."/>
            <person name="Spatafora J.W."/>
        </authorList>
    </citation>
    <scope>NUCLEOTIDE SEQUENCE</scope>
    <source>
        <strain evidence="1">RSA 2281</strain>
    </source>
</reference>
<gene>
    <name evidence="1" type="ORF">BDA99DRAFT_562215</name>
</gene>
<accession>A0AAD5JV30</accession>
<protein>
    <submittedName>
        <fullName evidence="1">Uncharacterized protein</fullName>
    </submittedName>
</protein>